<accession>A0ABX2E9L9</accession>
<organism evidence="1 2">
    <name type="scientific">Winogradskyella litoriviva</name>
    <dbReference type="NCBI Taxonomy" id="1220182"/>
    <lineage>
        <taxon>Bacteria</taxon>
        <taxon>Pseudomonadati</taxon>
        <taxon>Bacteroidota</taxon>
        <taxon>Flavobacteriia</taxon>
        <taxon>Flavobacteriales</taxon>
        <taxon>Flavobacteriaceae</taxon>
        <taxon>Winogradskyella</taxon>
    </lineage>
</organism>
<dbReference type="Proteomes" id="UP000805085">
    <property type="component" value="Unassembled WGS sequence"/>
</dbReference>
<protein>
    <submittedName>
        <fullName evidence="1">Uncharacterized protein</fullName>
    </submittedName>
</protein>
<proteinExistence type="predicted"/>
<reference evidence="1 2" key="1">
    <citation type="journal article" date="2015" name="Int. J. Syst. Evol. Microbiol.">
        <title>Winogradskyella litoriviva sp. nov., isolated from coastal seawater.</title>
        <authorList>
            <person name="Nedashkovskaya O.I."/>
            <person name="Kukhlevskiy A.D."/>
            <person name="Zhukova N.V."/>
            <person name="Kim S.J."/>
            <person name="Rhee S.K."/>
            <person name="Mikhailov V.V."/>
        </authorList>
    </citation>
    <scope>NUCLEOTIDE SEQUENCE [LARGE SCALE GENOMIC DNA]</scope>
    <source>
        <strain evidence="1 2">KMM6491</strain>
    </source>
</reference>
<comment type="caution">
    <text evidence="1">The sequence shown here is derived from an EMBL/GenBank/DDBJ whole genome shotgun (WGS) entry which is preliminary data.</text>
</comment>
<gene>
    <name evidence="1" type="ORF">HNV10_16555</name>
</gene>
<evidence type="ECO:0000313" key="1">
    <source>
        <dbReference type="EMBL" id="NRD24867.1"/>
    </source>
</evidence>
<keyword evidence="2" id="KW-1185">Reference proteome</keyword>
<dbReference type="RefSeq" id="WP_173302505.1">
    <property type="nucleotide sequence ID" value="NZ_JABRWQ010000009.1"/>
</dbReference>
<sequence length="181" mass="21286">MRKTIIILLVFISWTTFSQSEKSPDRILTYGLPNFDYQKAMEFVGKKWGIELYPVAGCMVSQELMDSVKIVNKKLWKKMDSIHGMDSEKKFLKETVAEMKRINEAQKIFDSDRQIKKRIRKIKKEKKGTNTYLESVSADGNIYYWTVYSFKSKNNPEYNWGPEFKVGVNLTEKKTEIIELE</sequence>
<name>A0ABX2E9L9_9FLAO</name>
<evidence type="ECO:0000313" key="2">
    <source>
        <dbReference type="Proteomes" id="UP000805085"/>
    </source>
</evidence>
<dbReference type="EMBL" id="JABRWQ010000009">
    <property type="protein sequence ID" value="NRD24867.1"/>
    <property type="molecule type" value="Genomic_DNA"/>
</dbReference>